<dbReference type="AlphaFoldDB" id="A0AAV7FFC1"/>
<feature type="compositionally biased region" description="Pro residues" evidence="11">
    <location>
        <begin position="161"/>
        <end position="171"/>
    </location>
</feature>
<keyword evidence="14" id="KW-1185">Reference proteome</keyword>
<gene>
    <name evidence="13" type="ORF">H6P81_003712</name>
</gene>
<keyword evidence="6 10" id="KW-0238">DNA-binding</keyword>
<evidence type="ECO:0000256" key="3">
    <source>
        <dbReference type="ARBA" id="ARBA00022454"/>
    </source>
</evidence>
<dbReference type="PROSITE" id="PS51504">
    <property type="entry name" value="H15"/>
    <property type="match status" value="1"/>
</dbReference>
<evidence type="ECO:0000256" key="11">
    <source>
        <dbReference type="SAM" id="MobiDB-lite"/>
    </source>
</evidence>
<dbReference type="InterPro" id="IPR017956">
    <property type="entry name" value="AT_hook_DNA-bd_motif"/>
</dbReference>
<dbReference type="GO" id="GO:0000786">
    <property type="term" value="C:nucleosome"/>
    <property type="evidence" value="ECO:0007669"/>
    <property type="project" value="InterPro"/>
</dbReference>
<dbReference type="InterPro" id="IPR036390">
    <property type="entry name" value="WH_DNA-bd_sf"/>
</dbReference>
<proteinExistence type="inferred from homology"/>
<evidence type="ECO:0000256" key="6">
    <source>
        <dbReference type="ARBA" id="ARBA00023125"/>
    </source>
</evidence>
<feature type="compositionally biased region" description="Pro residues" evidence="11">
    <location>
        <begin position="121"/>
        <end position="133"/>
    </location>
</feature>
<dbReference type="Pfam" id="PF00538">
    <property type="entry name" value="Linker_histone"/>
    <property type="match status" value="1"/>
</dbReference>
<evidence type="ECO:0000313" key="13">
    <source>
        <dbReference type="EMBL" id="KAG9459204.1"/>
    </source>
</evidence>
<dbReference type="SUPFAM" id="SSF46785">
    <property type="entry name" value="Winged helix' DNA-binding domain"/>
    <property type="match status" value="1"/>
</dbReference>
<keyword evidence="7 10" id="KW-0539">Nucleus</keyword>
<evidence type="ECO:0000256" key="5">
    <source>
        <dbReference type="ARBA" id="ARBA00022990"/>
    </source>
</evidence>
<dbReference type="SMART" id="SM00526">
    <property type="entry name" value="H15"/>
    <property type="match status" value="1"/>
</dbReference>
<sequence length="171" mass="18457">MAAEEVSKPSSTTPPYPEMIFAAIDALDEKDGSSKSAISKYIESEYDDLPPGHDTLLAHHLSKMKESGELQLVKNNYMRPDPNAPPRRGRGRPPKPKPAVSPGTVISPPRPRGRPPKPRDPNAPLPPPPGPPRPRGRPPKKAKTSTASTASPRPRGRPPKAKPPFPVVGFD</sequence>
<dbReference type="GO" id="GO:0003690">
    <property type="term" value="F:double-stranded DNA binding"/>
    <property type="evidence" value="ECO:0007669"/>
    <property type="project" value="TreeGrafter"/>
</dbReference>
<comment type="similarity">
    <text evidence="10">Belongs to the histone H1/H5 family.</text>
</comment>
<dbReference type="GO" id="GO:0006334">
    <property type="term" value="P:nucleosome assembly"/>
    <property type="evidence" value="ECO:0007669"/>
    <property type="project" value="InterPro"/>
</dbReference>
<dbReference type="InterPro" id="IPR005818">
    <property type="entry name" value="Histone_H1/H5_H15"/>
</dbReference>
<dbReference type="Gene3D" id="1.10.10.10">
    <property type="entry name" value="Winged helix-like DNA-binding domain superfamily/Winged helix DNA-binding domain"/>
    <property type="match status" value="1"/>
</dbReference>
<feature type="compositionally biased region" description="Basic residues" evidence="11">
    <location>
        <begin position="134"/>
        <end position="143"/>
    </location>
</feature>
<dbReference type="GO" id="GO:0005730">
    <property type="term" value="C:nucleolus"/>
    <property type="evidence" value="ECO:0007669"/>
    <property type="project" value="UniProtKB-SubCell"/>
</dbReference>
<evidence type="ECO:0000256" key="7">
    <source>
        <dbReference type="ARBA" id="ARBA00023242"/>
    </source>
</evidence>
<dbReference type="FunFam" id="1.10.10.10:FF:000537">
    <property type="entry name" value="HMG-Y-related protein A"/>
    <property type="match status" value="1"/>
</dbReference>
<dbReference type="PANTHER" id="PTHR11467:SF162">
    <property type="entry name" value="HMG-Y-RELATED PROTEIN A"/>
    <property type="match status" value="1"/>
</dbReference>
<evidence type="ECO:0000256" key="1">
    <source>
        <dbReference type="ARBA" id="ARBA00004286"/>
    </source>
</evidence>
<accession>A0AAV7FFC1</accession>
<comment type="subcellular location">
    <subcellularLocation>
        <location evidence="1">Chromosome</location>
    </subcellularLocation>
    <subcellularLocation>
        <location evidence="2">Nucleus</location>
        <location evidence="2">Nucleolus</location>
    </subcellularLocation>
</comment>
<dbReference type="Proteomes" id="UP000825729">
    <property type="component" value="Unassembled WGS sequence"/>
</dbReference>
<dbReference type="GO" id="GO:0030261">
    <property type="term" value="P:chromosome condensation"/>
    <property type="evidence" value="ECO:0007669"/>
    <property type="project" value="TreeGrafter"/>
</dbReference>
<name>A0AAV7FFC1_ARIFI</name>
<protein>
    <recommendedName>
        <fullName evidence="8">HMG-Y-related protein A</fullName>
    </recommendedName>
    <alternativeName>
        <fullName evidence="9">High mobility group A protein</fullName>
    </alternativeName>
</protein>
<evidence type="ECO:0000313" key="14">
    <source>
        <dbReference type="Proteomes" id="UP000825729"/>
    </source>
</evidence>
<dbReference type="GO" id="GO:0045910">
    <property type="term" value="P:negative regulation of DNA recombination"/>
    <property type="evidence" value="ECO:0007669"/>
    <property type="project" value="TreeGrafter"/>
</dbReference>
<reference evidence="13 14" key="1">
    <citation type="submission" date="2021-07" db="EMBL/GenBank/DDBJ databases">
        <title>The Aristolochia fimbriata genome: insights into angiosperm evolution, floral development and chemical biosynthesis.</title>
        <authorList>
            <person name="Jiao Y."/>
        </authorList>
    </citation>
    <scope>NUCLEOTIDE SEQUENCE [LARGE SCALE GENOMIC DNA]</scope>
    <source>
        <strain evidence="13">IBCAS-2021</strain>
        <tissue evidence="13">Leaf</tissue>
    </source>
</reference>
<dbReference type="PRINTS" id="PR00624">
    <property type="entry name" value="HISTONEH5"/>
</dbReference>
<dbReference type="PRINTS" id="PR00929">
    <property type="entry name" value="ATHOOK"/>
</dbReference>
<dbReference type="GO" id="GO:0031492">
    <property type="term" value="F:nucleosomal DNA binding"/>
    <property type="evidence" value="ECO:0007669"/>
    <property type="project" value="TreeGrafter"/>
</dbReference>
<dbReference type="InterPro" id="IPR005819">
    <property type="entry name" value="H1/H5"/>
</dbReference>
<dbReference type="PANTHER" id="PTHR11467">
    <property type="entry name" value="HISTONE H1"/>
    <property type="match status" value="1"/>
</dbReference>
<keyword evidence="3 10" id="KW-0158">Chromosome</keyword>
<dbReference type="GO" id="GO:0030527">
    <property type="term" value="F:structural constituent of chromatin"/>
    <property type="evidence" value="ECO:0007669"/>
    <property type="project" value="InterPro"/>
</dbReference>
<feature type="compositionally biased region" description="Low complexity" evidence="11">
    <location>
        <begin position="144"/>
        <end position="153"/>
    </location>
</feature>
<feature type="region of interest" description="Disordered" evidence="11">
    <location>
        <begin position="45"/>
        <end position="171"/>
    </location>
</feature>
<dbReference type="SMART" id="SM00384">
    <property type="entry name" value="AT_hook"/>
    <property type="match status" value="4"/>
</dbReference>
<evidence type="ECO:0000259" key="12">
    <source>
        <dbReference type="PROSITE" id="PS51504"/>
    </source>
</evidence>
<dbReference type="EMBL" id="JAINDJ010000002">
    <property type="protein sequence ID" value="KAG9459204.1"/>
    <property type="molecule type" value="Genomic_DNA"/>
</dbReference>
<keyword evidence="5" id="KW-0007">Acetylation</keyword>
<evidence type="ECO:0000256" key="9">
    <source>
        <dbReference type="ARBA" id="ARBA00076335"/>
    </source>
</evidence>
<organism evidence="13 14">
    <name type="scientific">Aristolochia fimbriata</name>
    <name type="common">White veined hardy Dutchman's pipe vine</name>
    <dbReference type="NCBI Taxonomy" id="158543"/>
    <lineage>
        <taxon>Eukaryota</taxon>
        <taxon>Viridiplantae</taxon>
        <taxon>Streptophyta</taxon>
        <taxon>Embryophyta</taxon>
        <taxon>Tracheophyta</taxon>
        <taxon>Spermatophyta</taxon>
        <taxon>Magnoliopsida</taxon>
        <taxon>Magnoliidae</taxon>
        <taxon>Piperales</taxon>
        <taxon>Aristolochiaceae</taxon>
        <taxon>Aristolochia</taxon>
    </lineage>
</organism>
<evidence type="ECO:0000256" key="10">
    <source>
        <dbReference type="RuleBase" id="RU003894"/>
    </source>
</evidence>
<comment type="caution">
    <text evidence="13">The sequence shown here is derived from an EMBL/GenBank/DDBJ whole genome shotgun (WGS) entry which is preliminary data.</text>
</comment>
<keyword evidence="4" id="KW-0677">Repeat</keyword>
<dbReference type="CDD" id="cd00073">
    <property type="entry name" value="H15"/>
    <property type="match status" value="1"/>
</dbReference>
<dbReference type="InterPro" id="IPR036388">
    <property type="entry name" value="WH-like_DNA-bd_sf"/>
</dbReference>
<evidence type="ECO:0000256" key="8">
    <source>
        <dbReference type="ARBA" id="ARBA00068571"/>
    </source>
</evidence>
<evidence type="ECO:0000256" key="2">
    <source>
        <dbReference type="ARBA" id="ARBA00004604"/>
    </source>
</evidence>
<evidence type="ECO:0000256" key="4">
    <source>
        <dbReference type="ARBA" id="ARBA00022737"/>
    </source>
</evidence>
<feature type="domain" description="H15" evidence="12">
    <location>
        <begin position="12"/>
        <end position="81"/>
    </location>
</feature>